<evidence type="ECO:0000256" key="3">
    <source>
        <dbReference type="SAM" id="MobiDB-lite"/>
    </source>
</evidence>
<keyword evidence="5" id="KW-1185">Reference proteome</keyword>
<dbReference type="PANTHER" id="PTHR33542:SF3">
    <property type="entry name" value="SIROHYDROCHLORIN FERROCHELATASE, CHLOROPLASTIC"/>
    <property type="match status" value="1"/>
</dbReference>
<evidence type="ECO:0000256" key="1">
    <source>
        <dbReference type="ARBA" id="ARBA00022723"/>
    </source>
</evidence>
<gene>
    <name evidence="4" type="ORF">DKW60_07295</name>
</gene>
<accession>A0A317CKY7</accession>
<organism evidence="4 5">
    <name type="scientific">Leucothrix pacifica</name>
    <dbReference type="NCBI Taxonomy" id="1247513"/>
    <lineage>
        <taxon>Bacteria</taxon>
        <taxon>Pseudomonadati</taxon>
        <taxon>Pseudomonadota</taxon>
        <taxon>Gammaproteobacteria</taxon>
        <taxon>Thiotrichales</taxon>
        <taxon>Thiotrichaceae</taxon>
        <taxon>Leucothrix</taxon>
    </lineage>
</organism>
<dbReference type="GO" id="GO:0046872">
    <property type="term" value="F:metal ion binding"/>
    <property type="evidence" value="ECO:0007669"/>
    <property type="project" value="UniProtKB-KW"/>
</dbReference>
<feature type="compositionally biased region" description="Basic and acidic residues" evidence="3">
    <location>
        <begin position="290"/>
        <end position="350"/>
    </location>
</feature>
<dbReference type="RefSeq" id="WP_109837003.1">
    <property type="nucleotide sequence ID" value="NZ_QGKM01000014.1"/>
</dbReference>
<dbReference type="AlphaFoldDB" id="A0A317CKY7"/>
<sequence>MKKTGIMICGHGSRSKVAGEEFGLLAKGLKARYPHIPVEYGFLEYSSPNIHMGLDDMVAQGVEEIYAVPGMLFAATHVKNDIPSVLTTYQQKHDGLTIHYGRELGLHPLMIKAFEARILEAMDMPEAPSPGDLYDTMLVVVGRGTSDTLANAEAAKLTRIVAEDLGFGWAETVYSGVTFPSVGRGLEMALKLGYKKVVVAPYFLFSGRLITRIHNYIDHVAEQNPDVKFMTAHYLSDQAHVLDTFMARIEECAAGEITDNHDLMKSFHERLAKGEVDIHHHHAEFQPEGAEGHSHSHDHGHSHSHGEHTHTHDGHSHTHGDHSHSHGHSHSHDAPADKNKSAGSAEEHTKAHGHSHGVYKHVAHPHGPRTMIDDNLCHCFMSQLPEAVIEEERKLRAERGIKPVRGEAPH</sequence>
<dbReference type="CDD" id="cd03416">
    <property type="entry name" value="CbiX_SirB_N"/>
    <property type="match status" value="1"/>
</dbReference>
<dbReference type="Gene3D" id="3.40.50.1400">
    <property type="match status" value="2"/>
</dbReference>
<evidence type="ECO:0000256" key="2">
    <source>
        <dbReference type="ARBA" id="ARBA00023239"/>
    </source>
</evidence>
<feature type="compositionally biased region" description="Basic residues" evidence="3">
    <location>
        <begin position="351"/>
        <end position="360"/>
    </location>
</feature>
<evidence type="ECO:0000313" key="4">
    <source>
        <dbReference type="EMBL" id="PWQ98841.1"/>
    </source>
</evidence>
<protein>
    <submittedName>
        <fullName evidence="4">Sirohydrochlorin chelatase</fullName>
    </submittedName>
</protein>
<proteinExistence type="predicted"/>
<evidence type="ECO:0000313" key="5">
    <source>
        <dbReference type="Proteomes" id="UP000245539"/>
    </source>
</evidence>
<dbReference type="InterPro" id="IPR002762">
    <property type="entry name" value="CbiX-like"/>
</dbReference>
<dbReference type="OrthoDB" id="9797895at2"/>
<feature type="region of interest" description="Disordered" evidence="3">
    <location>
        <begin position="287"/>
        <end position="360"/>
    </location>
</feature>
<dbReference type="Pfam" id="PF01903">
    <property type="entry name" value="CbiX"/>
    <property type="match status" value="2"/>
</dbReference>
<comment type="caution">
    <text evidence="4">The sequence shown here is derived from an EMBL/GenBank/DDBJ whole genome shotgun (WGS) entry which is preliminary data.</text>
</comment>
<dbReference type="GO" id="GO:0016829">
    <property type="term" value="F:lyase activity"/>
    <property type="evidence" value="ECO:0007669"/>
    <property type="project" value="UniProtKB-KW"/>
</dbReference>
<keyword evidence="1" id="KW-0479">Metal-binding</keyword>
<reference evidence="4 5" key="1">
    <citation type="submission" date="2018-05" db="EMBL/GenBank/DDBJ databases">
        <title>Leucothrix arctica sp. nov., isolated from Arctic seawater.</title>
        <authorList>
            <person name="Choi A."/>
            <person name="Baek K."/>
        </authorList>
    </citation>
    <scope>NUCLEOTIDE SEQUENCE [LARGE SCALE GENOMIC DNA]</scope>
    <source>
        <strain evidence="4 5">JCM 18388</strain>
    </source>
</reference>
<dbReference type="InterPro" id="IPR050963">
    <property type="entry name" value="Sirohydro_Cobaltochel/CbiX"/>
</dbReference>
<dbReference type="Proteomes" id="UP000245539">
    <property type="component" value="Unassembled WGS sequence"/>
</dbReference>
<keyword evidence="2" id="KW-0456">Lyase</keyword>
<dbReference type="CDD" id="cd03414">
    <property type="entry name" value="CbiX_SirB_C"/>
    <property type="match status" value="1"/>
</dbReference>
<dbReference type="EMBL" id="QGKM01000014">
    <property type="protein sequence ID" value="PWQ98841.1"/>
    <property type="molecule type" value="Genomic_DNA"/>
</dbReference>
<dbReference type="SUPFAM" id="SSF53800">
    <property type="entry name" value="Chelatase"/>
    <property type="match status" value="1"/>
</dbReference>
<dbReference type="PANTHER" id="PTHR33542">
    <property type="entry name" value="SIROHYDROCHLORIN FERROCHELATASE, CHLOROPLASTIC"/>
    <property type="match status" value="1"/>
</dbReference>
<name>A0A317CKY7_9GAMM</name>